<accession>U6KH99</accession>
<evidence type="ECO:0000313" key="1">
    <source>
        <dbReference type="EMBL" id="CDJ35652.1"/>
    </source>
</evidence>
<gene>
    <name evidence="1" type="ORF">EMH_0099300</name>
</gene>
<evidence type="ECO:0000313" key="2">
    <source>
        <dbReference type="Proteomes" id="UP000030744"/>
    </source>
</evidence>
<dbReference type="Proteomes" id="UP000030744">
    <property type="component" value="Unassembled WGS sequence"/>
</dbReference>
<dbReference type="VEuPathDB" id="ToxoDB:EMH_0099300"/>
<reference evidence="1" key="1">
    <citation type="submission" date="2013-10" db="EMBL/GenBank/DDBJ databases">
        <title>Genomic analysis of the causative agents of coccidiosis in chickens.</title>
        <authorList>
            <person name="Reid A.J."/>
            <person name="Blake D."/>
            <person name="Billington K."/>
            <person name="Browne H."/>
            <person name="Dunn M."/>
            <person name="Hung S."/>
            <person name="Kawahara F."/>
            <person name="Miranda-Saavedra D."/>
            <person name="Mourier T."/>
            <person name="Nagra H."/>
            <person name="Otto T.D."/>
            <person name="Rawlings N."/>
            <person name="Sanchez A."/>
            <person name="Sanders M."/>
            <person name="Subramaniam C."/>
            <person name="Tay Y."/>
            <person name="Dear P."/>
            <person name="Doerig C."/>
            <person name="Gruber A."/>
            <person name="Parkinson J."/>
            <person name="Shirley M."/>
            <person name="Wan K.L."/>
            <person name="Berriman M."/>
            <person name="Tomley F."/>
            <person name="Pain A."/>
        </authorList>
    </citation>
    <scope>NUCLEOTIDE SEQUENCE [LARGE SCALE GENOMIC DNA]</scope>
    <source>
        <strain evidence="1">Houghton</strain>
    </source>
</reference>
<sequence>MAIGEVMARLKSTEIGLGHIWSFAFGRRTNGCSSIASIGIIGTPSSLWTAEAGVAEPAPAASTAAPVPAAAPAAASALPPAAARLLPAALAPLAGAAGLIPASPGRVKLFIVGVPTWVASTDVADAADDVSALGKAVAALAAAAPAAEAAASSSLEACKRRDASEAPGANPGIACMGIDSDLEGPGGAGAAGGCNAC</sequence>
<dbReference type="RefSeq" id="XP_037877941.1">
    <property type="nucleotide sequence ID" value="XM_038022087.1"/>
</dbReference>
<name>U6KH99_9EIME</name>
<dbReference type="GeneID" id="60404860"/>
<dbReference type="EMBL" id="HG731911">
    <property type="protein sequence ID" value="CDJ35652.1"/>
    <property type="molecule type" value="Genomic_DNA"/>
</dbReference>
<keyword evidence="2" id="KW-1185">Reference proteome</keyword>
<protein>
    <submittedName>
        <fullName evidence="1">Uncharacterized protein</fullName>
    </submittedName>
</protein>
<proteinExistence type="predicted"/>
<reference evidence="1" key="2">
    <citation type="submission" date="2013-10" db="EMBL/GenBank/DDBJ databases">
        <authorList>
            <person name="Aslett M."/>
        </authorList>
    </citation>
    <scope>NUCLEOTIDE SEQUENCE [LARGE SCALE GENOMIC DNA]</scope>
    <source>
        <strain evidence="1">Houghton</strain>
    </source>
</reference>
<organism evidence="1 2">
    <name type="scientific">Eimeria mitis</name>
    <dbReference type="NCBI Taxonomy" id="44415"/>
    <lineage>
        <taxon>Eukaryota</taxon>
        <taxon>Sar</taxon>
        <taxon>Alveolata</taxon>
        <taxon>Apicomplexa</taxon>
        <taxon>Conoidasida</taxon>
        <taxon>Coccidia</taxon>
        <taxon>Eucoccidiorida</taxon>
        <taxon>Eimeriorina</taxon>
        <taxon>Eimeriidae</taxon>
        <taxon>Eimeria</taxon>
    </lineage>
</organism>
<dbReference type="AlphaFoldDB" id="U6KH99"/>